<organism evidence="1 2">
    <name type="scientific">Rhizobium redzepovicii</name>
    <dbReference type="NCBI Taxonomy" id="2867518"/>
    <lineage>
        <taxon>Bacteria</taxon>
        <taxon>Pseudomonadati</taxon>
        <taxon>Pseudomonadota</taxon>
        <taxon>Alphaproteobacteria</taxon>
        <taxon>Hyphomicrobiales</taxon>
        <taxon>Rhizobiaceae</taxon>
        <taxon>Rhizobium/Agrobacterium group</taxon>
        <taxon>Rhizobium</taxon>
    </lineage>
</organism>
<evidence type="ECO:0000313" key="2">
    <source>
        <dbReference type="Proteomes" id="UP001269402"/>
    </source>
</evidence>
<protein>
    <recommendedName>
        <fullName evidence="3">TnsA endonuclease N-terminal domain-containing protein</fullName>
    </recommendedName>
</protein>
<gene>
    <name evidence="1" type="ORF">RJJ37_07265</name>
</gene>
<keyword evidence="2" id="KW-1185">Reference proteome</keyword>
<proteinExistence type="predicted"/>
<dbReference type="Proteomes" id="UP001269402">
    <property type="component" value="Unassembled WGS sequence"/>
</dbReference>
<name>A0AAW8NX08_9HYPH</name>
<evidence type="ECO:0000313" key="1">
    <source>
        <dbReference type="EMBL" id="MDR9759432.1"/>
    </source>
</evidence>
<reference evidence="2" key="1">
    <citation type="submission" date="2023-07" db="EMBL/GenBank/DDBJ databases">
        <title>Genomic characterization of faba bean (Vicia faba) microsymbionts in Mexican soils.</title>
        <authorList>
            <person name="Rivera Orduna F.N."/>
            <person name="Guevara-Luna J."/>
            <person name="Yan J."/>
            <person name="Arroyo-Herrera I."/>
            <person name="Li Y."/>
            <person name="Vasquez-Murrieta M.S."/>
            <person name="Wang E.T."/>
        </authorList>
    </citation>
    <scope>NUCLEOTIDE SEQUENCE [LARGE SCALE GENOMIC DNA]</scope>
    <source>
        <strain evidence="2">CH6</strain>
    </source>
</reference>
<dbReference type="AlphaFoldDB" id="A0AAW8NX08"/>
<dbReference type="EMBL" id="JAVLSH010000002">
    <property type="protein sequence ID" value="MDR9759432.1"/>
    <property type="molecule type" value="Genomic_DNA"/>
</dbReference>
<dbReference type="RefSeq" id="WP_310807160.1">
    <property type="nucleotide sequence ID" value="NZ_JAVLSH010000002.1"/>
</dbReference>
<sequence>MRHANKIAKFIKLKQAGLGSLAFPAPTVGQDPHAAGSMAVRPAPTLPFKEPSHGPALRTPALKQAKTNRGHSVFRSTVVYHESGLEQRVSALLRTYRNIKRLGSQYPMVEYADSDGVVRRHTFDFFIELTNGTRIAIAVKALRKHKEMTDLLDRIRAYGITGVGKWGRRTPGIADAIMLATDAEATYEQFENAYFILASRDRHDEAECARLHDLVRGLPGQFRFGQLLLNCASRAKRRTAIWRLIDLGVLEPSSSGRIDELSWLRSIH</sequence>
<comment type="caution">
    <text evidence="1">The sequence shown here is derived from an EMBL/GenBank/DDBJ whole genome shotgun (WGS) entry which is preliminary data.</text>
</comment>
<accession>A0AAW8NX08</accession>
<evidence type="ECO:0008006" key="3">
    <source>
        <dbReference type="Google" id="ProtNLM"/>
    </source>
</evidence>